<protein>
    <submittedName>
        <fullName evidence="3">Uncharacterized protein</fullName>
    </submittedName>
</protein>
<dbReference type="GeneID" id="18242394"/>
<keyword evidence="1" id="KW-0802">TPR repeat</keyword>
<dbReference type="AlphaFoldDB" id="F4NWQ2"/>
<evidence type="ECO:0000313" key="3">
    <source>
        <dbReference type="EMBL" id="EGF82526.1"/>
    </source>
</evidence>
<dbReference type="PROSITE" id="PS50005">
    <property type="entry name" value="TPR"/>
    <property type="match status" value="1"/>
</dbReference>
<sequence>MDRKLEVIEPLVALVDEMLKSKVPEFVYSDNHSDNHARQSTCSNIQIKDYYSNDSFEHTRYMDNSSDLCNPNTVNLFVQEYGIVDWQSLLYQRQRESVDDKGIDYLSLRDLQNKDWAISCANDGIAAARKGNDSSAMRKYNAALDMDPKCVDALVARGAMLANQGRLDRALVDLKHAVLLNPRHENASRYLKRTQDAIAKEDQEKKAILRGEFLMPANYDPGDKNASRLNSASLPTDKYSLIDDPDSSDYEGPKRPHTSNSDSNDQSRRKNKHKHKKKHKETSRKTGTSKSSKKSKKSRDDDY</sequence>
<dbReference type="PANTHER" id="PTHR23184">
    <property type="entry name" value="TETRATRICOPEPTIDE REPEAT PROTEIN 14"/>
    <property type="match status" value="1"/>
</dbReference>
<dbReference type="SMART" id="SM00028">
    <property type="entry name" value="TPR"/>
    <property type="match status" value="2"/>
</dbReference>
<gene>
    <name evidence="3" type="ORF">BATDEDRAFT_86321</name>
</gene>
<dbReference type="InterPro" id="IPR019734">
    <property type="entry name" value="TPR_rpt"/>
</dbReference>
<name>F4NWQ2_BATDJ</name>
<dbReference type="SUPFAM" id="SSF48452">
    <property type="entry name" value="TPR-like"/>
    <property type="match status" value="1"/>
</dbReference>
<evidence type="ECO:0000256" key="2">
    <source>
        <dbReference type="SAM" id="MobiDB-lite"/>
    </source>
</evidence>
<dbReference type="InterPro" id="IPR039190">
    <property type="entry name" value="TTC14"/>
</dbReference>
<feature type="repeat" description="TPR" evidence="1">
    <location>
        <begin position="151"/>
        <end position="184"/>
    </location>
</feature>
<dbReference type="EMBL" id="GL882880">
    <property type="protein sequence ID" value="EGF82526.1"/>
    <property type="molecule type" value="Genomic_DNA"/>
</dbReference>
<proteinExistence type="predicted"/>
<dbReference type="OrthoDB" id="1914839at2759"/>
<accession>F4NWQ2</accession>
<dbReference type="Proteomes" id="UP000007241">
    <property type="component" value="Unassembled WGS sequence"/>
</dbReference>
<dbReference type="InterPro" id="IPR011990">
    <property type="entry name" value="TPR-like_helical_dom_sf"/>
</dbReference>
<dbReference type="STRING" id="684364.F4NWQ2"/>
<evidence type="ECO:0000256" key="1">
    <source>
        <dbReference type="PROSITE-ProRule" id="PRU00339"/>
    </source>
</evidence>
<evidence type="ECO:0000313" key="4">
    <source>
        <dbReference type="Proteomes" id="UP000007241"/>
    </source>
</evidence>
<dbReference type="PANTHER" id="PTHR23184:SF9">
    <property type="entry name" value="TETRATRICOPEPTIDE REPEAT PROTEIN 14"/>
    <property type="match status" value="1"/>
</dbReference>
<organism evidence="3 4">
    <name type="scientific">Batrachochytrium dendrobatidis (strain JAM81 / FGSC 10211)</name>
    <name type="common">Frog chytrid fungus</name>
    <dbReference type="NCBI Taxonomy" id="684364"/>
    <lineage>
        <taxon>Eukaryota</taxon>
        <taxon>Fungi</taxon>
        <taxon>Fungi incertae sedis</taxon>
        <taxon>Chytridiomycota</taxon>
        <taxon>Chytridiomycota incertae sedis</taxon>
        <taxon>Chytridiomycetes</taxon>
        <taxon>Rhizophydiales</taxon>
        <taxon>Rhizophydiales incertae sedis</taxon>
        <taxon>Batrachochytrium</taxon>
    </lineage>
</organism>
<reference evidence="3 4" key="1">
    <citation type="submission" date="2009-12" db="EMBL/GenBank/DDBJ databases">
        <title>The draft genome of Batrachochytrium dendrobatidis.</title>
        <authorList>
            <consortium name="US DOE Joint Genome Institute (JGI-PGF)"/>
            <person name="Kuo A."/>
            <person name="Salamov A."/>
            <person name="Schmutz J."/>
            <person name="Lucas S."/>
            <person name="Pitluck S."/>
            <person name="Rosenblum E."/>
            <person name="Stajich J."/>
            <person name="Eisen M."/>
            <person name="Grigoriev I.V."/>
        </authorList>
    </citation>
    <scope>NUCLEOTIDE SEQUENCE [LARGE SCALE GENOMIC DNA]</scope>
    <source>
        <strain evidence="4">JAM81 / FGSC 10211</strain>
    </source>
</reference>
<keyword evidence="4" id="KW-1185">Reference proteome</keyword>
<dbReference type="RefSeq" id="XP_006676956.1">
    <property type="nucleotide sequence ID" value="XM_006676893.1"/>
</dbReference>
<feature type="region of interest" description="Disordered" evidence="2">
    <location>
        <begin position="216"/>
        <end position="303"/>
    </location>
</feature>
<dbReference type="HOGENOM" id="CLU_918222_0_0_1"/>
<dbReference type="InParanoid" id="F4NWQ2"/>
<feature type="compositionally biased region" description="Basic residues" evidence="2">
    <location>
        <begin position="269"/>
        <end position="282"/>
    </location>
</feature>
<dbReference type="Gene3D" id="1.25.40.10">
    <property type="entry name" value="Tetratricopeptide repeat domain"/>
    <property type="match status" value="1"/>
</dbReference>